<reference evidence="2 3" key="2">
    <citation type="journal article" date="2018" name="Int. J. Syst. Evol. Microbiol.">
        <title>Burkholderia insecticola sp. nov., a gut symbiotic bacterium of the bean bug Riptortus pedestris.</title>
        <authorList>
            <person name="Takeshita K."/>
            <person name="Tamaki H."/>
            <person name="Ohbayashi T."/>
            <person name="Meng X.-Y."/>
            <person name="Sone T."/>
            <person name="Mitani Y."/>
            <person name="Peeters C."/>
            <person name="Kikuchi Y."/>
            <person name="Vandamme P."/>
        </authorList>
    </citation>
    <scope>NUCLEOTIDE SEQUENCE [LARGE SCALE GENOMIC DNA]</scope>
    <source>
        <strain evidence="2">RPE64</strain>
        <plasmid evidence="2 3">p1</plasmid>
    </source>
</reference>
<dbReference type="InterPro" id="IPR052716">
    <property type="entry name" value="MOSC_domain"/>
</dbReference>
<gene>
    <name evidence="2" type="ORF">BRPE64_DCDS10170</name>
</gene>
<dbReference type="GO" id="GO:0030151">
    <property type="term" value="F:molybdenum ion binding"/>
    <property type="evidence" value="ECO:0007669"/>
    <property type="project" value="InterPro"/>
</dbReference>
<proteinExistence type="predicted"/>
<keyword evidence="3" id="KW-1185">Reference proteome</keyword>
<dbReference type="PATRIC" id="fig|758793.3.peg.6158"/>
<dbReference type="KEGG" id="buo:BRPE64_DCDS10170"/>
<keyword evidence="2" id="KW-0614">Plasmid</keyword>
<dbReference type="GO" id="GO:0030170">
    <property type="term" value="F:pyridoxal phosphate binding"/>
    <property type="evidence" value="ECO:0007669"/>
    <property type="project" value="InterPro"/>
</dbReference>
<accession>R4WTK1</accession>
<evidence type="ECO:0000313" key="2">
    <source>
        <dbReference type="EMBL" id="BAN27953.1"/>
    </source>
</evidence>
<dbReference type="HOGENOM" id="CLU_104911_2_0_4"/>
<name>R4WTK1_9BURK</name>
<feature type="domain" description="MOSC" evidence="1">
    <location>
        <begin position="36"/>
        <end position="167"/>
    </location>
</feature>
<protein>
    <recommendedName>
        <fullName evidence="1">MOSC domain-containing protein</fullName>
    </recommendedName>
</protein>
<dbReference type="PROSITE" id="PS51340">
    <property type="entry name" value="MOSC"/>
    <property type="match status" value="1"/>
</dbReference>
<dbReference type="Gene3D" id="2.40.33.20">
    <property type="entry name" value="PK beta-barrel domain-like"/>
    <property type="match status" value="1"/>
</dbReference>
<dbReference type="PANTHER" id="PTHR36930">
    <property type="entry name" value="METAL-SULFUR CLUSTER BIOSYNTHESIS PROTEINS YUAD-RELATED"/>
    <property type="match status" value="1"/>
</dbReference>
<dbReference type="SUPFAM" id="SSF50800">
    <property type="entry name" value="PK beta-barrel domain-like"/>
    <property type="match status" value="1"/>
</dbReference>
<dbReference type="Proteomes" id="UP000013966">
    <property type="component" value="Plasmid p1"/>
</dbReference>
<dbReference type="PANTHER" id="PTHR36930:SF1">
    <property type="entry name" value="MOSC DOMAIN-CONTAINING PROTEIN"/>
    <property type="match status" value="1"/>
</dbReference>
<sequence length="168" mass="17821">MPLNPDSPLARLMNAPVRQGLVVWIGLRSARRAPLQAVESAQAMAGAGLEGDHYSRRGGKGNGNRQVTLIQAESLRAIASHLGLDDVSPLDLRRNIVTAGINLHALKDRRFRVGDAVFEASGECHPCSRMEETFGVGGYNAVRGFGGITARVVEGGVIGLASVIEALR</sequence>
<dbReference type="Pfam" id="PF03473">
    <property type="entry name" value="MOSC"/>
    <property type="match status" value="1"/>
</dbReference>
<dbReference type="RefSeq" id="WP_016348661.1">
    <property type="nucleotide sequence ID" value="NC_021289.1"/>
</dbReference>
<dbReference type="EMBL" id="AP013061">
    <property type="protein sequence ID" value="BAN27953.1"/>
    <property type="molecule type" value="Genomic_DNA"/>
</dbReference>
<dbReference type="AlphaFoldDB" id="R4WTK1"/>
<evidence type="ECO:0000259" key="1">
    <source>
        <dbReference type="PROSITE" id="PS51340"/>
    </source>
</evidence>
<geneLocation type="plasmid" evidence="2 3">
    <name>p1</name>
</geneLocation>
<dbReference type="InterPro" id="IPR011037">
    <property type="entry name" value="Pyrv_Knase-like_insert_dom_sf"/>
</dbReference>
<organism evidence="2 3">
    <name type="scientific">Caballeronia insecticola</name>
    <dbReference type="NCBI Taxonomy" id="758793"/>
    <lineage>
        <taxon>Bacteria</taxon>
        <taxon>Pseudomonadati</taxon>
        <taxon>Pseudomonadota</taxon>
        <taxon>Betaproteobacteria</taxon>
        <taxon>Burkholderiales</taxon>
        <taxon>Burkholderiaceae</taxon>
        <taxon>Caballeronia</taxon>
    </lineage>
</organism>
<reference evidence="2 3" key="1">
    <citation type="journal article" date="2013" name="Genome Announc.">
        <title>Complete Genome Sequence of Burkholderia sp. Strain RPE64, Bacterial Symbiont of the Bean Bug Riptortus pedestris.</title>
        <authorList>
            <person name="Shibata T.F."/>
            <person name="Maeda T."/>
            <person name="Nikoh N."/>
            <person name="Yamaguchi K."/>
            <person name="Oshima K."/>
            <person name="Hattori M."/>
            <person name="Nishiyama T."/>
            <person name="Hasebe M."/>
            <person name="Fukatsu T."/>
            <person name="Kikuchi Y."/>
            <person name="Shigenobu S."/>
        </authorList>
    </citation>
    <scope>NUCLEOTIDE SEQUENCE [LARGE SCALE GENOMIC DNA]</scope>
    <source>
        <plasmid evidence="2 3">p1</plasmid>
    </source>
</reference>
<dbReference type="InterPro" id="IPR005302">
    <property type="entry name" value="MoCF_Sase_C"/>
</dbReference>
<dbReference type="GO" id="GO:0003824">
    <property type="term" value="F:catalytic activity"/>
    <property type="evidence" value="ECO:0007669"/>
    <property type="project" value="InterPro"/>
</dbReference>
<dbReference type="OrthoDB" id="1550913at2"/>
<evidence type="ECO:0000313" key="3">
    <source>
        <dbReference type="Proteomes" id="UP000013966"/>
    </source>
</evidence>